<accession>A0A174W1D6</accession>
<protein>
    <submittedName>
        <fullName evidence="2">Uncharacterized protein</fullName>
    </submittedName>
</protein>
<dbReference type="RefSeq" id="WP_055060523.1">
    <property type="nucleotide sequence ID" value="NZ_CZBP01000037.1"/>
</dbReference>
<proteinExistence type="predicted"/>
<evidence type="ECO:0000313" key="3">
    <source>
        <dbReference type="Proteomes" id="UP000095762"/>
    </source>
</evidence>
<feature type="compositionally biased region" description="Basic and acidic residues" evidence="1">
    <location>
        <begin position="181"/>
        <end position="199"/>
    </location>
</feature>
<reference evidence="2 3" key="1">
    <citation type="submission" date="2015-09" db="EMBL/GenBank/DDBJ databases">
        <authorList>
            <consortium name="Pathogen Informatics"/>
        </authorList>
    </citation>
    <scope>NUCLEOTIDE SEQUENCE [LARGE SCALE GENOMIC DNA]</scope>
    <source>
        <strain evidence="2 3">2789STDY5834957</strain>
    </source>
</reference>
<gene>
    <name evidence="2" type="ORF">ERS852569_03446</name>
</gene>
<name>A0A174W1D6_9FIRM</name>
<dbReference type="Proteomes" id="UP000095762">
    <property type="component" value="Unassembled WGS sequence"/>
</dbReference>
<sequence>MKTTKQIYLLMEKKGRELAALAEGLDKIIVTEETLRNMFDGKETDSVNASPILEKGVSVQAGDKIKDYLIFEVMDREEDSFKIHCESYQEYCGKEKTLPVATPLWAYTADISVSFGEEISISAESFDNAFVSVYRKQKLFEKADQYMRENVEPGTQNIIGFIRVMAFINYLSEHPELKEMENKADVGKSRKKISADKQPARKSPRVISLNGIRVISSNEKLTRKLRSKTRQRLTEAWCVRGHCRHYKTGKTVYIKPYMKGSGKTIPKEYKLS</sequence>
<organism evidence="2 3">
    <name type="scientific">Blautia obeum</name>
    <dbReference type="NCBI Taxonomy" id="40520"/>
    <lineage>
        <taxon>Bacteria</taxon>
        <taxon>Bacillati</taxon>
        <taxon>Bacillota</taxon>
        <taxon>Clostridia</taxon>
        <taxon>Lachnospirales</taxon>
        <taxon>Lachnospiraceae</taxon>
        <taxon>Blautia</taxon>
    </lineage>
</organism>
<feature type="region of interest" description="Disordered" evidence="1">
    <location>
        <begin position="181"/>
        <end position="200"/>
    </location>
</feature>
<dbReference type="AlphaFoldDB" id="A0A174W1D6"/>
<evidence type="ECO:0000313" key="2">
    <source>
        <dbReference type="EMBL" id="CUQ37039.1"/>
    </source>
</evidence>
<dbReference type="EMBL" id="CZBP01000037">
    <property type="protein sequence ID" value="CUQ37039.1"/>
    <property type="molecule type" value="Genomic_DNA"/>
</dbReference>
<evidence type="ECO:0000256" key="1">
    <source>
        <dbReference type="SAM" id="MobiDB-lite"/>
    </source>
</evidence>